<gene>
    <name evidence="1" type="ORF">PCON_02737</name>
</gene>
<dbReference type="AlphaFoldDB" id="U4KUA9"/>
<sequence length="17" mass="1855">MRHESGENCHAVTTIIG</sequence>
<accession>U4KUA9</accession>
<dbReference type="Proteomes" id="UP000018144">
    <property type="component" value="Unassembled WGS sequence"/>
</dbReference>
<name>U4KUA9_PYROM</name>
<evidence type="ECO:0000313" key="2">
    <source>
        <dbReference type="Proteomes" id="UP000018144"/>
    </source>
</evidence>
<reference evidence="1 2" key="1">
    <citation type="journal article" date="2013" name="PLoS Genet.">
        <title>The genome and development-dependent transcriptomes of Pyronema confluens: a window into fungal evolution.</title>
        <authorList>
            <person name="Traeger S."/>
            <person name="Altegoer F."/>
            <person name="Freitag M."/>
            <person name="Gabaldon T."/>
            <person name="Kempken F."/>
            <person name="Kumar A."/>
            <person name="Marcet-Houben M."/>
            <person name="Poggeler S."/>
            <person name="Stajich J.E."/>
            <person name="Nowrousian M."/>
        </authorList>
    </citation>
    <scope>NUCLEOTIDE SEQUENCE [LARGE SCALE GENOMIC DNA]</scope>
    <source>
        <strain evidence="2">CBS 100304</strain>
        <tissue evidence="1">Vegetative mycelium</tissue>
    </source>
</reference>
<proteinExistence type="predicted"/>
<evidence type="ECO:0000313" key="1">
    <source>
        <dbReference type="EMBL" id="CCX04557.1"/>
    </source>
</evidence>
<keyword evidence="2" id="KW-1185">Reference proteome</keyword>
<organism evidence="1 2">
    <name type="scientific">Pyronema omphalodes (strain CBS 100304)</name>
    <name type="common">Pyronema confluens</name>
    <dbReference type="NCBI Taxonomy" id="1076935"/>
    <lineage>
        <taxon>Eukaryota</taxon>
        <taxon>Fungi</taxon>
        <taxon>Dikarya</taxon>
        <taxon>Ascomycota</taxon>
        <taxon>Pezizomycotina</taxon>
        <taxon>Pezizomycetes</taxon>
        <taxon>Pezizales</taxon>
        <taxon>Pyronemataceae</taxon>
        <taxon>Pyronema</taxon>
    </lineage>
</organism>
<protein>
    <submittedName>
        <fullName evidence="1">Uncharacterized protein</fullName>
    </submittedName>
</protein>
<dbReference type="EMBL" id="HF935208">
    <property type="protein sequence ID" value="CCX04557.1"/>
    <property type="molecule type" value="Genomic_DNA"/>
</dbReference>